<dbReference type="AlphaFoldDB" id="A0A917DER2"/>
<dbReference type="InterPro" id="IPR002213">
    <property type="entry name" value="UDP_glucos_trans"/>
</dbReference>
<dbReference type="CDD" id="cd03784">
    <property type="entry name" value="GT1_Gtf-like"/>
    <property type="match status" value="1"/>
</dbReference>
<evidence type="ECO:0000313" key="3">
    <source>
        <dbReference type="EMBL" id="GGD32135.1"/>
    </source>
</evidence>
<keyword evidence="1" id="KW-0328">Glycosyltransferase</keyword>
<evidence type="ECO:0000256" key="2">
    <source>
        <dbReference type="ARBA" id="ARBA00022679"/>
    </source>
</evidence>
<accession>A0A917DER2</accession>
<comment type="caution">
    <text evidence="3">The sequence shown here is derived from an EMBL/GenBank/DDBJ whole genome shotgun (WGS) entry which is preliminary data.</text>
</comment>
<evidence type="ECO:0000256" key="1">
    <source>
        <dbReference type="ARBA" id="ARBA00022676"/>
    </source>
</evidence>
<organism evidence="3 4">
    <name type="scientific">Aureimonas glaciei</name>
    <dbReference type="NCBI Taxonomy" id="1776957"/>
    <lineage>
        <taxon>Bacteria</taxon>
        <taxon>Pseudomonadati</taxon>
        <taxon>Pseudomonadota</taxon>
        <taxon>Alphaproteobacteria</taxon>
        <taxon>Hyphomicrobiales</taxon>
        <taxon>Aurantimonadaceae</taxon>
        <taxon>Aureimonas</taxon>
    </lineage>
</organism>
<evidence type="ECO:0000313" key="4">
    <source>
        <dbReference type="Proteomes" id="UP000613160"/>
    </source>
</evidence>
<dbReference type="Proteomes" id="UP000613160">
    <property type="component" value="Unassembled WGS sequence"/>
</dbReference>
<reference evidence="3" key="1">
    <citation type="journal article" date="2014" name="Int. J. Syst. Evol. Microbiol.">
        <title>Complete genome sequence of Corynebacterium casei LMG S-19264T (=DSM 44701T), isolated from a smear-ripened cheese.</title>
        <authorList>
            <consortium name="US DOE Joint Genome Institute (JGI-PGF)"/>
            <person name="Walter F."/>
            <person name="Albersmeier A."/>
            <person name="Kalinowski J."/>
            <person name="Ruckert C."/>
        </authorList>
    </citation>
    <scope>NUCLEOTIDE SEQUENCE</scope>
    <source>
        <strain evidence="3">CGMCC 1.15493</strain>
    </source>
</reference>
<keyword evidence="4" id="KW-1185">Reference proteome</keyword>
<gene>
    <name evidence="3" type="ORF">GCM10011335_39000</name>
</gene>
<name>A0A917DER2_9HYPH</name>
<dbReference type="PANTHER" id="PTHR48043">
    <property type="entry name" value="EG:EG0003.4 PROTEIN-RELATED"/>
    <property type="match status" value="1"/>
</dbReference>
<protein>
    <submittedName>
        <fullName evidence="3">Oleandomycin glycosyltransferase</fullName>
    </submittedName>
</protein>
<dbReference type="RefSeq" id="WP_188853888.1">
    <property type="nucleotide sequence ID" value="NZ_BMJJ01000010.1"/>
</dbReference>
<reference evidence="3" key="2">
    <citation type="submission" date="2020-09" db="EMBL/GenBank/DDBJ databases">
        <authorList>
            <person name="Sun Q."/>
            <person name="Zhou Y."/>
        </authorList>
    </citation>
    <scope>NUCLEOTIDE SEQUENCE</scope>
    <source>
        <strain evidence="3">CGMCC 1.15493</strain>
    </source>
</reference>
<keyword evidence="2" id="KW-0808">Transferase</keyword>
<dbReference type="PANTHER" id="PTHR48043:SF145">
    <property type="entry name" value="FI06409P-RELATED"/>
    <property type="match status" value="1"/>
</dbReference>
<dbReference type="SUPFAM" id="SSF53756">
    <property type="entry name" value="UDP-Glycosyltransferase/glycogen phosphorylase"/>
    <property type="match status" value="1"/>
</dbReference>
<dbReference type="GO" id="GO:0008194">
    <property type="term" value="F:UDP-glycosyltransferase activity"/>
    <property type="evidence" value="ECO:0007669"/>
    <property type="project" value="InterPro"/>
</dbReference>
<dbReference type="EMBL" id="BMJJ01000010">
    <property type="protein sequence ID" value="GGD32135.1"/>
    <property type="molecule type" value="Genomic_DNA"/>
</dbReference>
<proteinExistence type="predicted"/>
<dbReference type="InterPro" id="IPR050271">
    <property type="entry name" value="UDP-glycosyltransferase"/>
</dbReference>
<dbReference type="Pfam" id="PF00201">
    <property type="entry name" value="UDPGT"/>
    <property type="match status" value="1"/>
</dbReference>
<dbReference type="Gene3D" id="3.40.50.2000">
    <property type="entry name" value="Glycogen Phosphorylase B"/>
    <property type="match status" value="2"/>
</dbReference>
<sequence>MAHYALICPPFYSHVRVFEALAEALAARGHRTTFVLNAGGERLISSDGPAVVTTGPGGDLDAIIKRAARPNGPLGILRTVADTARLTDALCRDGPALLKAIGADAIVGDQMEPAAGLLAAHLGLPLVSVACALPVNAAPGVPLPFLGWPYDPSLAGLKRNRAGEKVAAFLLRRQRRTIEAWATRFGLAPRTTMEDCASPLLQISQCPAGFDFPRPPDPRFHAVGPIRKATSDEALPFGLHPKRPFVFASLGTLQGHRLDIFKTVASACRRIDAQLLVAHCGGLSEAAAYSLGADFVTDFAPQAAVLARADACVTHGGMNTVLDALQAAVPLLVIPIAFDQPGIAARVVHHGVGRMLPRRGLTSTAVAAALRPLIEKPEATAKAAWLGREIAKAGGATLAARLIEEATA</sequence>